<reference evidence="1" key="1">
    <citation type="submission" date="2023-06" db="EMBL/GenBank/DDBJ databases">
        <title>Draft Genome Sequences of Representative Paenibacillus Polymyxa, Bacillus cereus, Fictibacillus sp., and Brevibacillus agri Strains Isolated from Amazonian Dark Earth.</title>
        <authorList>
            <person name="Pellegrinetti T.A."/>
            <person name="Cunha I.C.M."/>
            <person name="Chaves M.G."/>
            <person name="Freitas A.S."/>
            <person name="Silva A.V.R."/>
            <person name="Tsai S.M."/>
            <person name="Mendes L.W."/>
        </authorList>
    </citation>
    <scope>NUCLEOTIDE SEQUENCE</scope>
    <source>
        <strain evidence="1">CENA-BCM004</strain>
    </source>
</reference>
<proteinExistence type="predicted"/>
<accession>A0ABT8EB91</accession>
<gene>
    <name evidence="1" type="ORF">QYF49_19620</name>
</gene>
<dbReference type="EMBL" id="JAUHLN010000004">
    <property type="protein sequence ID" value="MDN4075183.1"/>
    <property type="molecule type" value="Genomic_DNA"/>
</dbReference>
<sequence length="90" mass="10516">MLTYDDYVYALLIWCSQLKKDVQTAADDCGEFRIREIIKAYEKRIATFTKGLYDLQELKTSGKIRAIESQALCLYKEWSRVQLLLKNSLS</sequence>
<dbReference type="Proteomes" id="UP001168694">
    <property type="component" value="Unassembled WGS sequence"/>
</dbReference>
<evidence type="ECO:0000313" key="1">
    <source>
        <dbReference type="EMBL" id="MDN4075183.1"/>
    </source>
</evidence>
<evidence type="ECO:0000313" key="2">
    <source>
        <dbReference type="Proteomes" id="UP001168694"/>
    </source>
</evidence>
<keyword evidence="2" id="KW-1185">Reference proteome</keyword>
<protein>
    <submittedName>
        <fullName evidence="1">Uncharacterized protein</fullName>
    </submittedName>
</protein>
<organism evidence="1 2">
    <name type="scientific">Fictibacillus terranigra</name>
    <dbReference type="NCBI Taxonomy" id="3058424"/>
    <lineage>
        <taxon>Bacteria</taxon>
        <taxon>Bacillati</taxon>
        <taxon>Bacillota</taxon>
        <taxon>Bacilli</taxon>
        <taxon>Bacillales</taxon>
        <taxon>Fictibacillaceae</taxon>
        <taxon>Fictibacillus</taxon>
    </lineage>
</organism>
<dbReference type="RefSeq" id="WP_290401287.1">
    <property type="nucleotide sequence ID" value="NZ_JAUHLN010000004.1"/>
</dbReference>
<name>A0ABT8EB91_9BACL</name>
<comment type="caution">
    <text evidence="1">The sequence shown here is derived from an EMBL/GenBank/DDBJ whole genome shotgun (WGS) entry which is preliminary data.</text>
</comment>